<protein>
    <submittedName>
        <fullName evidence="2">Uncharacterized protein</fullName>
    </submittedName>
</protein>
<keyword evidence="1" id="KW-0472">Membrane</keyword>
<keyword evidence="3" id="KW-1185">Reference proteome</keyword>
<feature type="transmembrane region" description="Helical" evidence="1">
    <location>
        <begin position="21"/>
        <end position="43"/>
    </location>
</feature>
<dbReference type="AlphaFoldDB" id="A0A0R3M3U0"/>
<organism evidence="2 3">
    <name type="scientific">Bradyrhizobium jicamae</name>
    <dbReference type="NCBI Taxonomy" id="280332"/>
    <lineage>
        <taxon>Bacteria</taxon>
        <taxon>Pseudomonadati</taxon>
        <taxon>Pseudomonadota</taxon>
        <taxon>Alphaproteobacteria</taxon>
        <taxon>Hyphomicrobiales</taxon>
        <taxon>Nitrobacteraceae</taxon>
        <taxon>Bradyrhizobium</taxon>
    </lineage>
</organism>
<name>A0A0R3M3U0_9BRAD</name>
<keyword evidence="1" id="KW-0812">Transmembrane</keyword>
<evidence type="ECO:0000313" key="3">
    <source>
        <dbReference type="Proteomes" id="UP000050863"/>
    </source>
</evidence>
<dbReference type="EMBL" id="LLXZ01000012">
    <property type="protein sequence ID" value="KRR14698.1"/>
    <property type="molecule type" value="Genomic_DNA"/>
</dbReference>
<accession>A0A0R3M3U0</accession>
<sequence>MALHGLCHALHYAILAIRAHVVAALESCFLNIVAIIFLCEWSVPLMEFADQGDFFFIYLSGLHQIFVGIFSLLSC</sequence>
<evidence type="ECO:0000313" key="2">
    <source>
        <dbReference type="EMBL" id="KRR14698.1"/>
    </source>
</evidence>
<keyword evidence="1" id="KW-1133">Transmembrane helix</keyword>
<reference evidence="2 3" key="1">
    <citation type="submission" date="2014-03" db="EMBL/GenBank/DDBJ databases">
        <title>Bradyrhizobium valentinum sp. nov., isolated from effective nodules of Lupinus mariae-josephae, a lupine endemic of basic-lime soils in Eastern Spain.</title>
        <authorList>
            <person name="Duran D."/>
            <person name="Rey L."/>
            <person name="Navarro A."/>
            <person name="Busquets A."/>
            <person name="Imperial J."/>
            <person name="Ruiz-Argueso T."/>
        </authorList>
    </citation>
    <scope>NUCLEOTIDE SEQUENCE [LARGE SCALE GENOMIC DNA]</scope>
    <source>
        <strain evidence="2 3">PAC68</strain>
    </source>
</reference>
<comment type="caution">
    <text evidence="2">The sequence shown here is derived from an EMBL/GenBank/DDBJ whole genome shotgun (WGS) entry which is preliminary data.</text>
</comment>
<gene>
    <name evidence="2" type="ORF">CQ12_11300</name>
</gene>
<feature type="transmembrane region" description="Helical" evidence="1">
    <location>
        <begin position="55"/>
        <end position="73"/>
    </location>
</feature>
<evidence type="ECO:0000256" key="1">
    <source>
        <dbReference type="SAM" id="Phobius"/>
    </source>
</evidence>
<proteinExistence type="predicted"/>
<dbReference type="Proteomes" id="UP000050863">
    <property type="component" value="Unassembled WGS sequence"/>
</dbReference>